<evidence type="ECO:0000259" key="7">
    <source>
        <dbReference type="Pfam" id="PF03328"/>
    </source>
</evidence>
<feature type="domain" description="HpcH/HpaI aldolase/citrate lyase" evidence="7">
    <location>
        <begin position="2"/>
        <end position="228"/>
    </location>
</feature>
<dbReference type="SUPFAM" id="SSF51621">
    <property type="entry name" value="Phosphoenolpyruvate/pyruvate domain"/>
    <property type="match status" value="1"/>
</dbReference>
<name>A0A3R9YA93_9HYPH</name>
<dbReference type="RefSeq" id="WP_126699642.1">
    <property type="nucleotide sequence ID" value="NZ_RWKW01000033.1"/>
</dbReference>
<dbReference type="InterPro" id="IPR005000">
    <property type="entry name" value="Aldolase/citrate-lyase_domain"/>
</dbReference>
<evidence type="ECO:0000256" key="4">
    <source>
        <dbReference type="ARBA" id="ARBA00022842"/>
    </source>
</evidence>
<gene>
    <name evidence="8" type="ORF">EJC49_09520</name>
</gene>
<dbReference type="GO" id="GO:0016829">
    <property type="term" value="F:lyase activity"/>
    <property type="evidence" value="ECO:0007669"/>
    <property type="project" value="UniProtKB-KW"/>
</dbReference>
<evidence type="ECO:0000256" key="6">
    <source>
        <dbReference type="PIRSR" id="PIRSR015582-2"/>
    </source>
</evidence>
<dbReference type="InterPro" id="IPR015813">
    <property type="entry name" value="Pyrv/PenolPyrv_kinase-like_dom"/>
</dbReference>
<keyword evidence="9" id="KW-1185">Reference proteome</keyword>
<dbReference type="PANTHER" id="PTHR32308">
    <property type="entry name" value="LYASE BETA SUBUNIT, PUTATIVE (AFU_ORTHOLOGUE AFUA_4G13030)-RELATED"/>
    <property type="match status" value="1"/>
</dbReference>
<evidence type="ECO:0000256" key="3">
    <source>
        <dbReference type="ARBA" id="ARBA00022723"/>
    </source>
</evidence>
<evidence type="ECO:0000256" key="2">
    <source>
        <dbReference type="ARBA" id="ARBA00005568"/>
    </source>
</evidence>
<comment type="similarity">
    <text evidence="2">Belongs to the HpcH/HpaI aldolase family.</text>
</comment>
<dbReference type="PANTHER" id="PTHR32308:SF0">
    <property type="entry name" value="HPCH_HPAI ALDOLASE_CITRATE LYASE DOMAIN-CONTAINING PROTEIN"/>
    <property type="match status" value="1"/>
</dbReference>
<dbReference type="InterPro" id="IPR040442">
    <property type="entry name" value="Pyrv_kinase-like_dom_sf"/>
</dbReference>
<feature type="binding site" evidence="6">
    <location>
        <position position="128"/>
    </location>
    <ligand>
        <name>Mg(2+)</name>
        <dbReference type="ChEBI" id="CHEBI:18420"/>
    </ligand>
</feature>
<dbReference type="Proteomes" id="UP000278398">
    <property type="component" value="Unassembled WGS sequence"/>
</dbReference>
<dbReference type="Pfam" id="PF03328">
    <property type="entry name" value="HpcH_HpaI"/>
    <property type="match status" value="1"/>
</dbReference>
<dbReference type="AlphaFoldDB" id="A0A3R9YA93"/>
<keyword evidence="4 6" id="KW-0460">Magnesium</keyword>
<organism evidence="8 9">
    <name type="scientific">Aquibium carbonis</name>
    <dbReference type="NCBI Taxonomy" id="2495581"/>
    <lineage>
        <taxon>Bacteria</taxon>
        <taxon>Pseudomonadati</taxon>
        <taxon>Pseudomonadota</taxon>
        <taxon>Alphaproteobacteria</taxon>
        <taxon>Hyphomicrobiales</taxon>
        <taxon>Phyllobacteriaceae</taxon>
        <taxon>Aquibium</taxon>
    </lineage>
</organism>
<comment type="caution">
    <text evidence="8">The sequence shown here is derived from an EMBL/GenBank/DDBJ whole genome shotgun (WGS) entry which is preliminary data.</text>
</comment>
<keyword evidence="3 6" id="KW-0479">Metal-binding</keyword>
<dbReference type="Gene3D" id="3.20.20.60">
    <property type="entry name" value="Phosphoenolpyruvate-binding domains"/>
    <property type="match status" value="1"/>
</dbReference>
<dbReference type="GO" id="GO:0000287">
    <property type="term" value="F:magnesium ion binding"/>
    <property type="evidence" value="ECO:0007669"/>
    <property type="project" value="TreeGrafter"/>
</dbReference>
<evidence type="ECO:0000256" key="5">
    <source>
        <dbReference type="PIRSR" id="PIRSR015582-1"/>
    </source>
</evidence>
<feature type="binding site" evidence="5">
    <location>
        <position position="128"/>
    </location>
    <ligand>
        <name>substrate</name>
    </ligand>
</feature>
<keyword evidence="8" id="KW-0456">Lyase</keyword>
<evidence type="ECO:0000313" key="8">
    <source>
        <dbReference type="EMBL" id="RST86700.1"/>
    </source>
</evidence>
<comment type="cofactor">
    <cofactor evidence="1">
        <name>Mg(2+)</name>
        <dbReference type="ChEBI" id="CHEBI:18420"/>
    </cofactor>
</comment>
<dbReference type="OrthoDB" id="9800547at2"/>
<dbReference type="GO" id="GO:0006107">
    <property type="term" value="P:oxaloacetate metabolic process"/>
    <property type="evidence" value="ECO:0007669"/>
    <property type="project" value="TreeGrafter"/>
</dbReference>
<reference evidence="8 9" key="1">
    <citation type="submission" date="2018-12" db="EMBL/GenBank/DDBJ databases">
        <title>Mesorhizobium carbonis sp. nov., isolated from coal mine water.</title>
        <authorList>
            <person name="Xin W."/>
            <person name="Xu Z."/>
            <person name="Xiang F."/>
            <person name="Zhang J."/>
            <person name="Xi L."/>
            <person name="Liu J."/>
        </authorList>
    </citation>
    <scope>NUCLEOTIDE SEQUENCE [LARGE SCALE GENOMIC DNA]</scope>
    <source>
        <strain evidence="8 9">B2.3</strain>
    </source>
</reference>
<evidence type="ECO:0000313" key="9">
    <source>
        <dbReference type="Proteomes" id="UP000278398"/>
    </source>
</evidence>
<dbReference type="PIRSF" id="PIRSF015582">
    <property type="entry name" value="Cit_lyase_B"/>
    <property type="match status" value="1"/>
</dbReference>
<dbReference type="InterPro" id="IPR011206">
    <property type="entry name" value="Citrate_lyase_beta/mcl1/mcl2"/>
</dbReference>
<sequence>MRSLLFVPGDSERKLEKGLGSGADVLIIDLEDSVAPARKATARSMAAEFLSARAGHASPKLYVRVNDFSTGLIDEDLAAFVKVSPQGIMLPKAAGGADVERLSAKLRVHEAEAGLDEGAIRILPIITETAAGLFAAGSYTSALPRLAGITWGAEDLSADVGARATRDDAGHFTDVFRLARAMTVLAAARAETAAIDTVYVDFRNMGALRRECLDAERDGFTGKMAIHPAQVPIINEAFTPSSEAIAEACAIISAFADAGDVGVVGIDGKMYDRPHLRRAERLLARVVVANG</sequence>
<evidence type="ECO:0000256" key="1">
    <source>
        <dbReference type="ARBA" id="ARBA00001946"/>
    </source>
</evidence>
<proteinExistence type="inferred from homology"/>
<protein>
    <submittedName>
        <fullName evidence="8">CoA ester lyase</fullName>
    </submittedName>
</protein>
<feature type="binding site" evidence="5">
    <location>
        <position position="64"/>
    </location>
    <ligand>
        <name>substrate</name>
    </ligand>
</feature>
<feature type="binding site" evidence="6">
    <location>
        <position position="155"/>
    </location>
    <ligand>
        <name>Mg(2+)</name>
        <dbReference type="ChEBI" id="CHEBI:18420"/>
    </ligand>
</feature>
<dbReference type="EMBL" id="RWKW01000033">
    <property type="protein sequence ID" value="RST86700.1"/>
    <property type="molecule type" value="Genomic_DNA"/>
</dbReference>
<accession>A0A3R9YA93</accession>